<evidence type="ECO:0000256" key="2">
    <source>
        <dbReference type="ARBA" id="ARBA00008387"/>
    </source>
</evidence>
<evidence type="ECO:0000256" key="6">
    <source>
        <dbReference type="ARBA" id="ARBA00023263"/>
    </source>
</evidence>
<comment type="caution">
    <text evidence="8">The sequence shown here is derived from an EMBL/GenBank/DDBJ whole genome shotgun (WGS) entry which is preliminary data.</text>
</comment>
<organism evidence="8">
    <name type="scientific">candidate division WOR-3 bacterium</name>
    <dbReference type="NCBI Taxonomy" id="2052148"/>
    <lineage>
        <taxon>Bacteria</taxon>
        <taxon>Bacteria division WOR-3</taxon>
    </lineage>
</organism>
<dbReference type="SUPFAM" id="SSF50998">
    <property type="entry name" value="Quinoprotein alcohol dehydrogenase-like"/>
    <property type="match status" value="1"/>
</dbReference>
<keyword evidence="5" id="KW-0106">Calcium</keyword>
<evidence type="ECO:0000256" key="4">
    <source>
        <dbReference type="ARBA" id="ARBA00022723"/>
    </source>
</evidence>
<accession>A0A7C5I4T2</accession>
<dbReference type="InterPro" id="IPR011047">
    <property type="entry name" value="Quinoprotein_ADH-like_sf"/>
</dbReference>
<dbReference type="InterPro" id="IPR008707">
    <property type="entry name" value="B-propeller_PilY1"/>
</dbReference>
<feature type="domain" description="PilY1 beta-propeller" evidence="7">
    <location>
        <begin position="281"/>
        <end position="620"/>
    </location>
</feature>
<name>A0A7C5I4T2_UNCW3</name>
<keyword evidence="3" id="KW-1029">Fimbrium biogenesis</keyword>
<comment type="similarity">
    <text evidence="2">Belongs to the PilY1 family.</text>
</comment>
<keyword evidence="6" id="KW-0281">Fimbrium</keyword>
<protein>
    <recommendedName>
        <fullName evidence="7">PilY1 beta-propeller domain-containing protein</fullName>
    </recommendedName>
</protein>
<dbReference type="GO" id="GO:0009289">
    <property type="term" value="C:pilus"/>
    <property type="evidence" value="ECO:0007669"/>
    <property type="project" value="UniProtKB-SubCell"/>
</dbReference>
<evidence type="ECO:0000256" key="5">
    <source>
        <dbReference type="ARBA" id="ARBA00022837"/>
    </source>
</evidence>
<dbReference type="Gene3D" id="2.130.10.10">
    <property type="entry name" value="YVTN repeat-like/Quinoprotein amine dehydrogenase"/>
    <property type="match status" value="1"/>
</dbReference>
<evidence type="ECO:0000256" key="1">
    <source>
        <dbReference type="ARBA" id="ARBA00004561"/>
    </source>
</evidence>
<evidence type="ECO:0000313" key="8">
    <source>
        <dbReference type="EMBL" id="HHF58241.1"/>
    </source>
</evidence>
<dbReference type="AlphaFoldDB" id="A0A7C5I4T2"/>
<gene>
    <name evidence="8" type="ORF">ENL41_02325</name>
</gene>
<sequence length="804" mass="89926">ALWSHVNDLRSDIPGLQNLTLYTVFAFGHGSQLLQDAAKNGGFEDRNGNNIPDLQREWDRDQDGKIDTYFEAEEGYALERAIMEAIADILRRVGSASAVSVVSSTAKGEGTIYQAFFQPKRQIQDFELSWLGQLVSYWIDQYGNIREDTDNDHTLDYTDYIIRFKTVGNKTKVERWEDIDNDGVPDNMIDEVGIWDVNSVWNAGNYLHSESPYDRNIYAIVKEAEGFSLEEFTTGNRDKFTDYFDGADAFVDSLINYIRGVDYLSAPDWRVRTFESNTWKLADIIYSTPVHVGRPMERFDKLYDDQTYAEFYRTYKDRRGVVYVGANDGMLHAFNAGVFNPNTGELNGNGHTLGEELWAVIPENLLAHLKWLKDPNYCHVYYVDLKPKVTDARVFEEGGDHVNGWGTVLIGGMRLGGTPIEINGETYRSSYFALDITNPLNPGVMWEFNDEDLGYTYSYPAVLKVTDETGSEKWFIVFGSGPTTFDGTSGQNAYVYILDLASGELLRKFELPENNAFCGSPVSVDVKLDYSVDVIYIPLTYKQGNNVLGTMYRINTLNEIDPDNWQISKVITLDRPLTAPAGISMDEQGHLWVFFGSGKYISDADEQDFSTNYFVGIKDEYWEDGDPSGGPSYSLNDLFDATNVTVMVDTSTGEATVTNVVGLRDTTFDVFEEYVQENYHGWYVRLSSSERVLDHPLILGGAVLFTSFIPTDDPCGFGGLGYLYGVFYKTGTAYSKPILGVESGVATTKLNIGQGLPSSPSAHVGTGEGATALVQTSTGEIVQVSMPLPYRVKSGARIWRAVTF</sequence>
<keyword evidence="4" id="KW-0479">Metal-binding</keyword>
<dbReference type="EMBL" id="DRTV01000161">
    <property type="protein sequence ID" value="HHF58241.1"/>
    <property type="molecule type" value="Genomic_DNA"/>
</dbReference>
<evidence type="ECO:0000259" key="7">
    <source>
        <dbReference type="Pfam" id="PF05567"/>
    </source>
</evidence>
<reference evidence="8" key="1">
    <citation type="journal article" date="2020" name="mSystems">
        <title>Genome- and Community-Level Interaction Insights into Carbon Utilization and Element Cycling Functions of Hydrothermarchaeota in Hydrothermal Sediment.</title>
        <authorList>
            <person name="Zhou Z."/>
            <person name="Liu Y."/>
            <person name="Xu W."/>
            <person name="Pan J."/>
            <person name="Luo Z.H."/>
            <person name="Li M."/>
        </authorList>
    </citation>
    <scope>NUCLEOTIDE SEQUENCE [LARGE SCALE GENOMIC DNA]</scope>
    <source>
        <strain evidence="8">HyVt-94</strain>
    </source>
</reference>
<evidence type="ECO:0000256" key="3">
    <source>
        <dbReference type="ARBA" id="ARBA00022558"/>
    </source>
</evidence>
<dbReference type="InterPro" id="IPR015943">
    <property type="entry name" value="WD40/YVTN_repeat-like_dom_sf"/>
</dbReference>
<feature type="non-terminal residue" evidence="8">
    <location>
        <position position="1"/>
    </location>
</feature>
<dbReference type="Proteomes" id="UP000886014">
    <property type="component" value="Unassembled WGS sequence"/>
</dbReference>
<dbReference type="GO" id="GO:0046872">
    <property type="term" value="F:metal ion binding"/>
    <property type="evidence" value="ECO:0007669"/>
    <property type="project" value="UniProtKB-KW"/>
</dbReference>
<dbReference type="Pfam" id="PF05567">
    <property type="entry name" value="T4P_PilY1"/>
    <property type="match status" value="1"/>
</dbReference>
<dbReference type="PROSITE" id="PS00018">
    <property type="entry name" value="EF_HAND_1"/>
    <property type="match status" value="1"/>
</dbReference>
<comment type="subcellular location">
    <subcellularLocation>
        <location evidence="1">Fimbrium</location>
    </subcellularLocation>
</comment>
<proteinExistence type="inferred from homology"/>
<dbReference type="InterPro" id="IPR018247">
    <property type="entry name" value="EF_Hand_1_Ca_BS"/>
</dbReference>